<dbReference type="AlphaFoldDB" id="A0A917VPX6"/>
<dbReference type="RefSeq" id="WP_189166003.1">
    <property type="nucleotide sequence ID" value="NZ_BMNT01000035.1"/>
</dbReference>
<reference evidence="13" key="1">
    <citation type="journal article" date="2014" name="Int. J. Syst. Evol. Microbiol.">
        <title>Complete genome sequence of Corynebacterium casei LMG S-19264T (=DSM 44701T), isolated from a smear-ripened cheese.</title>
        <authorList>
            <consortium name="US DOE Joint Genome Institute (JGI-PGF)"/>
            <person name="Walter F."/>
            <person name="Albersmeier A."/>
            <person name="Kalinowski J."/>
            <person name="Ruckert C."/>
        </authorList>
    </citation>
    <scope>NUCLEOTIDE SEQUENCE</scope>
    <source>
        <strain evidence="13">JCM 13064</strain>
    </source>
</reference>
<dbReference type="InterPro" id="IPR041489">
    <property type="entry name" value="PDZ_6"/>
</dbReference>
<comment type="cofactor">
    <cofactor evidence="1">
        <name>Zn(2+)</name>
        <dbReference type="ChEBI" id="CHEBI:29105"/>
    </cofactor>
</comment>
<dbReference type="Gene3D" id="2.30.42.10">
    <property type="match status" value="1"/>
</dbReference>
<feature type="domain" description="PDZ" evidence="12">
    <location>
        <begin position="150"/>
        <end position="234"/>
    </location>
</feature>
<feature type="transmembrane region" description="Helical" evidence="11">
    <location>
        <begin position="403"/>
        <end position="424"/>
    </location>
</feature>
<name>A0A917VPX6_9ACTN</name>
<evidence type="ECO:0000256" key="8">
    <source>
        <dbReference type="ARBA" id="ARBA00022989"/>
    </source>
</evidence>
<comment type="caution">
    <text evidence="13">The sequence shown here is derived from an EMBL/GenBank/DDBJ whole genome shotgun (WGS) entry which is preliminary data.</text>
</comment>
<dbReference type="SMART" id="SM00228">
    <property type="entry name" value="PDZ"/>
    <property type="match status" value="1"/>
</dbReference>
<feature type="transmembrane region" description="Helical" evidence="11">
    <location>
        <begin position="344"/>
        <end position="364"/>
    </location>
</feature>
<keyword evidence="10 11" id="KW-0472">Membrane</keyword>
<protein>
    <submittedName>
        <fullName evidence="13">Zinc metalloprotease</fullName>
    </submittedName>
</protein>
<dbReference type="SUPFAM" id="SSF50156">
    <property type="entry name" value="PDZ domain-like"/>
    <property type="match status" value="1"/>
</dbReference>
<evidence type="ECO:0000256" key="9">
    <source>
        <dbReference type="ARBA" id="ARBA00023049"/>
    </source>
</evidence>
<evidence type="ECO:0000313" key="14">
    <source>
        <dbReference type="Proteomes" id="UP000645217"/>
    </source>
</evidence>
<dbReference type="CDD" id="cd06163">
    <property type="entry name" value="S2P-M50_PDZ_RseP-like"/>
    <property type="match status" value="1"/>
</dbReference>
<dbReference type="Pfam" id="PF17820">
    <property type="entry name" value="PDZ_6"/>
    <property type="match status" value="1"/>
</dbReference>
<dbReference type="InterPro" id="IPR001478">
    <property type="entry name" value="PDZ"/>
</dbReference>
<evidence type="ECO:0000256" key="7">
    <source>
        <dbReference type="ARBA" id="ARBA00022833"/>
    </source>
</evidence>
<dbReference type="PANTHER" id="PTHR42837">
    <property type="entry name" value="REGULATOR OF SIGMA-E PROTEASE RSEP"/>
    <property type="match status" value="1"/>
</dbReference>
<comment type="subcellular location">
    <subcellularLocation>
        <location evidence="2">Membrane</location>
        <topology evidence="2">Multi-pass membrane protein</topology>
    </subcellularLocation>
</comment>
<evidence type="ECO:0000256" key="3">
    <source>
        <dbReference type="ARBA" id="ARBA00007931"/>
    </source>
</evidence>
<organism evidence="13 14">
    <name type="scientific">Sphaerisporangium melleum</name>
    <dbReference type="NCBI Taxonomy" id="321316"/>
    <lineage>
        <taxon>Bacteria</taxon>
        <taxon>Bacillati</taxon>
        <taxon>Actinomycetota</taxon>
        <taxon>Actinomycetes</taxon>
        <taxon>Streptosporangiales</taxon>
        <taxon>Streptosporangiaceae</taxon>
        <taxon>Sphaerisporangium</taxon>
    </lineage>
</organism>
<keyword evidence="6" id="KW-0378">Hydrolase</keyword>
<dbReference type="InterPro" id="IPR004387">
    <property type="entry name" value="Pept_M50_Zn"/>
</dbReference>
<dbReference type="Pfam" id="PF02163">
    <property type="entry name" value="Peptidase_M50"/>
    <property type="match status" value="1"/>
</dbReference>
<dbReference type="InterPro" id="IPR036034">
    <property type="entry name" value="PDZ_sf"/>
</dbReference>
<accession>A0A917VPX6</accession>
<keyword evidence="14" id="KW-1185">Reference proteome</keyword>
<reference evidence="13" key="2">
    <citation type="submission" date="2020-09" db="EMBL/GenBank/DDBJ databases">
        <authorList>
            <person name="Sun Q."/>
            <person name="Ohkuma M."/>
        </authorList>
    </citation>
    <scope>NUCLEOTIDE SEQUENCE</scope>
    <source>
        <strain evidence="13">JCM 13064</strain>
    </source>
</reference>
<keyword evidence="9 13" id="KW-0482">Metalloprotease</keyword>
<proteinExistence type="inferred from homology"/>
<evidence type="ECO:0000259" key="12">
    <source>
        <dbReference type="SMART" id="SM00228"/>
    </source>
</evidence>
<evidence type="ECO:0000256" key="4">
    <source>
        <dbReference type="ARBA" id="ARBA00022670"/>
    </source>
</evidence>
<dbReference type="GO" id="GO:0016020">
    <property type="term" value="C:membrane"/>
    <property type="evidence" value="ECO:0007669"/>
    <property type="project" value="UniProtKB-SubCell"/>
</dbReference>
<comment type="similarity">
    <text evidence="3">Belongs to the peptidase M50B family.</text>
</comment>
<keyword evidence="5 11" id="KW-0812">Transmembrane</keyword>
<evidence type="ECO:0000313" key="13">
    <source>
        <dbReference type="EMBL" id="GGL06239.1"/>
    </source>
</evidence>
<dbReference type="PANTHER" id="PTHR42837:SF2">
    <property type="entry name" value="MEMBRANE METALLOPROTEASE ARASP2, CHLOROPLASTIC-RELATED"/>
    <property type="match status" value="1"/>
</dbReference>
<gene>
    <name evidence="13" type="ORF">GCM10007964_55630</name>
</gene>
<dbReference type="GO" id="GO:0004222">
    <property type="term" value="F:metalloendopeptidase activity"/>
    <property type="evidence" value="ECO:0007669"/>
    <property type="project" value="InterPro"/>
</dbReference>
<dbReference type="InterPro" id="IPR008915">
    <property type="entry name" value="Peptidase_M50"/>
</dbReference>
<feature type="transmembrane region" description="Helical" evidence="11">
    <location>
        <begin position="135"/>
        <end position="156"/>
    </location>
</feature>
<keyword evidence="7" id="KW-0862">Zinc</keyword>
<dbReference type="CDD" id="cd23081">
    <property type="entry name" value="cpPDZ_EcRseP-like"/>
    <property type="match status" value="1"/>
</dbReference>
<evidence type="ECO:0000256" key="2">
    <source>
        <dbReference type="ARBA" id="ARBA00004141"/>
    </source>
</evidence>
<dbReference type="EMBL" id="BMNT01000035">
    <property type="protein sequence ID" value="GGL06239.1"/>
    <property type="molecule type" value="Genomic_DNA"/>
</dbReference>
<evidence type="ECO:0000256" key="11">
    <source>
        <dbReference type="SAM" id="Phobius"/>
    </source>
</evidence>
<evidence type="ECO:0000256" key="6">
    <source>
        <dbReference type="ARBA" id="ARBA00022801"/>
    </source>
</evidence>
<evidence type="ECO:0000256" key="1">
    <source>
        <dbReference type="ARBA" id="ARBA00001947"/>
    </source>
</evidence>
<keyword evidence="4" id="KW-0645">Protease</keyword>
<dbReference type="GO" id="GO:0006508">
    <property type="term" value="P:proteolysis"/>
    <property type="evidence" value="ECO:0007669"/>
    <property type="project" value="UniProtKB-KW"/>
</dbReference>
<evidence type="ECO:0000256" key="5">
    <source>
        <dbReference type="ARBA" id="ARBA00022692"/>
    </source>
</evidence>
<keyword evidence="8 11" id="KW-1133">Transmembrane helix</keyword>
<dbReference type="Proteomes" id="UP000645217">
    <property type="component" value="Unassembled WGS sequence"/>
</dbReference>
<evidence type="ECO:0000256" key="10">
    <source>
        <dbReference type="ARBA" id="ARBA00023136"/>
    </source>
</evidence>
<sequence>MSWLVVAGFLIFFVGLAASIALHELGHLVPAKLFGVKVTQYMVGFGPTIWSRRRGETEYGVKWIPFGGYIRMIGPLPPRAADAGKLRDLPTGPWQGLIESARQASLEEVGPGDADRVLYRKPWWQKVIIYSGGPAMNFVLAFLLFAGVIMGFGVVVAKPVVATVSQCVMTVAEVKQGAKCGPDHRQSPAALAGLKAGDKIVSMGGRPVNSWEDATRLIRGHGAGPVDIGIVRAGKPVTLHAALIAEDRPNPDDPTKIDKNVGFLGVSPTEVVEKQSIGYVFSVLGDLISRTGAALVHMPEKLVGVWQAAFGGAERALDSPQSVVGAGRIGGEIAAANIPLSTKIAGFVQLLAGFNLAIGMFNLIPLLPLDGGQIVGGLWEGVKRGYARVRRRPMPGYVDIAKALPLTYVMSFALLIMGVLLVYADIVNPVRISG</sequence>